<dbReference type="OrthoDB" id="23692at2"/>
<feature type="transmembrane region" description="Helical" evidence="1">
    <location>
        <begin position="168"/>
        <end position="191"/>
    </location>
</feature>
<dbReference type="CDD" id="cd01949">
    <property type="entry name" value="GGDEF"/>
    <property type="match status" value="1"/>
</dbReference>
<dbReference type="SUPFAM" id="SSF55073">
    <property type="entry name" value="Nucleotide cyclase"/>
    <property type="match status" value="1"/>
</dbReference>
<dbReference type="InterPro" id="IPR000160">
    <property type="entry name" value="GGDEF_dom"/>
</dbReference>
<dbReference type="EMBL" id="VXLC01000006">
    <property type="protein sequence ID" value="KAA8887501.1"/>
    <property type="molecule type" value="Genomic_DNA"/>
</dbReference>
<protein>
    <submittedName>
        <fullName evidence="3">GGDEF domain-containing protein</fullName>
    </submittedName>
</protein>
<reference evidence="3 4" key="1">
    <citation type="submission" date="2019-09" db="EMBL/GenBank/DDBJ databases">
        <authorList>
            <person name="Wang X."/>
        </authorList>
    </citation>
    <scope>NUCLEOTIDE SEQUENCE [LARGE SCALE GENOMIC DNA]</scope>
    <source>
        <strain evidence="3 4">CICC 11023</strain>
    </source>
</reference>
<dbReference type="InterPro" id="IPR050469">
    <property type="entry name" value="Diguanylate_Cyclase"/>
</dbReference>
<sequence length="372" mass="39677">MNDYLRLLRDWWRDGVDYRWVVNALADRSALGVVKFAIGLCGLATPLISVLTVTSSAGPPSVLGRTVLWCIVGLSVVWVVRWWALPWPSRVESLSLLVIGDVCITVVCVLSPGNVVRSVGMMLLLIVGIYVSAFHSPQVLAAHTGWSLASAVVLSIPLFGVGDAASAVIMILGMVAATVVPPGLQFCYWVLRSDMLSDPLTTLLSRRGFEYHSAMMVGGSGSVPVCVMMVDLDRFKAVNDTFGHHAGDKVLVRTADRLQHAAPAHSVVSRLGGEEFAIVARLPVPTAVDAAERLRSAVAEPVGSISVTASIGIAVADAGADGYRRSRELVQDLIRCADSAMYQAKQRGGNTVVVEHITALQGIDTHDVTRSA</sequence>
<dbReference type="GO" id="GO:0005886">
    <property type="term" value="C:plasma membrane"/>
    <property type="evidence" value="ECO:0007669"/>
    <property type="project" value="TreeGrafter"/>
</dbReference>
<feature type="domain" description="GGDEF" evidence="2">
    <location>
        <begin position="223"/>
        <end position="357"/>
    </location>
</feature>
<dbReference type="SMART" id="SM00267">
    <property type="entry name" value="GGDEF"/>
    <property type="match status" value="1"/>
</dbReference>
<dbReference type="GO" id="GO:0052621">
    <property type="term" value="F:diguanylate cyclase activity"/>
    <property type="evidence" value="ECO:0007669"/>
    <property type="project" value="TreeGrafter"/>
</dbReference>
<keyword evidence="1" id="KW-0472">Membrane</keyword>
<evidence type="ECO:0000313" key="3">
    <source>
        <dbReference type="EMBL" id="KAA8887501.1"/>
    </source>
</evidence>
<dbReference type="InterPro" id="IPR029787">
    <property type="entry name" value="Nucleotide_cyclase"/>
</dbReference>
<name>A0A5N0EJF1_9NOCA</name>
<feature type="transmembrane region" description="Helical" evidence="1">
    <location>
        <begin position="33"/>
        <end position="54"/>
    </location>
</feature>
<keyword evidence="1" id="KW-1133">Transmembrane helix</keyword>
<dbReference type="PANTHER" id="PTHR45138:SF9">
    <property type="entry name" value="DIGUANYLATE CYCLASE DGCM-RELATED"/>
    <property type="match status" value="1"/>
</dbReference>
<feature type="transmembrane region" description="Helical" evidence="1">
    <location>
        <begin position="66"/>
        <end position="85"/>
    </location>
</feature>
<evidence type="ECO:0000256" key="1">
    <source>
        <dbReference type="SAM" id="Phobius"/>
    </source>
</evidence>
<dbReference type="Pfam" id="PF00990">
    <property type="entry name" value="GGDEF"/>
    <property type="match status" value="1"/>
</dbReference>
<dbReference type="AlphaFoldDB" id="A0A5N0EJF1"/>
<dbReference type="PROSITE" id="PS50887">
    <property type="entry name" value="GGDEF"/>
    <property type="match status" value="1"/>
</dbReference>
<keyword evidence="4" id="KW-1185">Reference proteome</keyword>
<dbReference type="GO" id="GO:0043709">
    <property type="term" value="P:cell adhesion involved in single-species biofilm formation"/>
    <property type="evidence" value="ECO:0007669"/>
    <property type="project" value="TreeGrafter"/>
</dbReference>
<dbReference type="Proteomes" id="UP000323876">
    <property type="component" value="Unassembled WGS sequence"/>
</dbReference>
<comment type="caution">
    <text evidence="3">The sequence shown here is derived from an EMBL/GenBank/DDBJ whole genome shotgun (WGS) entry which is preliminary data.</text>
</comment>
<accession>A0A5N0EJF1</accession>
<feature type="transmembrane region" description="Helical" evidence="1">
    <location>
        <begin position="91"/>
        <end position="110"/>
    </location>
</feature>
<dbReference type="InterPro" id="IPR043128">
    <property type="entry name" value="Rev_trsase/Diguanyl_cyclase"/>
</dbReference>
<dbReference type="NCBIfam" id="TIGR00254">
    <property type="entry name" value="GGDEF"/>
    <property type="match status" value="1"/>
</dbReference>
<organism evidence="3 4">
    <name type="scientific">Nocardia colli</name>
    <dbReference type="NCBI Taxonomy" id="2545717"/>
    <lineage>
        <taxon>Bacteria</taxon>
        <taxon>Bacillati</taxon>
        <taxon>Actinomycetota</taxon>
        <taxon>Actinomycetes</taxon>
        <taxon>Mycobacteriales</taxon>
        <taxon>Nocardiaceae</taxon>
        <taxon>Nocardia</taxon>
    </lineage>
</organism>
<dbReference type="GO" id="GO:1902201">
    <property type="term" value="P:negative regulation of bacterial-type flagellum-dependent cell motility"/>
    <property type="evidence" value="ECO:0007669"/>
    <property type="project" value="TreeGrafter"/>
</dbReference>
<feature type="transmembrane region" description="Helical" evidence="1">
    <location>
        <begin position="140"/>
        <end position="161"/>
    </location>
</feature>
<proteinExistence type="predicted"/>
<gene>
    <name evidence="3" type="ORF">F3087_17605</name>
</gene>
<evidence type="ECO:0000313" key="4">
    <source>
        <dbReference type="Proteomes" id="UP000323876"/>
    </source>
</evidence>
<keyword evidence="1" id="KW-0812">Transmembrane</keyword>
<evidence type="ECO:0000259" key="2">
    <source>
        <dbReference type="PROSITE" id="PS50887"/>
    </source>
</evidence>
<dbReference type="RefSeq" id="WP_150403075.1">
    <property type="nucleotide sequence ID" value="NZ_JBHJYQ010000004.1"/>
</dbReference>
<dbReference type="PANTHER" id="PTHR45138">
    <property type="entry name" value="REGULATORY COMPONENTS OF SENSORY TRANSDUCTION SYSTEM"/>
    <property type="match status" value="1"/>
</dbReference>
<dbReference type="Gene3D" id="3.30.70.270">
    <property type="match status" value="1"/>
</dbReference>